<dbReference type="PANTHER" id="PTHR42852">
    <property type="entry name" value="THIOL:DISULFIDE INTERCHANGE PROTEIN DSBE"/>
    <property type="match status" value="1"/>
</dbReference>
<evidence type="ECO:0000259" key="2">
    <source>
        <dbReference type="PROSITE" id="PS51352"/>
    </source>
</evidence>
<dbReference type="PROSITE" id="PS51352">
    <property type="entry name" value="THIOREDOXIN_2"/>
    <property type="match status" value="1"/>
</dbReference>
<dbReference type="PROSITE" id="PS00194">
    <property type="entry name" value="THIOREDOXIN_1"/>
    <property type="match status" value="1"/>
</dbReference>
<dbReference type="InterPro" id="IPR013766">
    <property type="entry name" value="Thioredoxin_domain"/>
</dbReference>
<dbReference type="Gene3D" id="3.40.30.10">
    <property type="entry name" value="Glutaredoxin"/>
    <property type="match status" value="1"/>
</dbReference>
<dbReference type="PANTHER" id="PTHR42852:SF13">
    <property type="entry name" value="PROTEIN DIPZ"/>
    <property type="match status" value="1"/>
</dbReference>
<keyword evidence="4" id="KW-1185">Reference proteome</keyword>
<dbReference type="EMBL" id="SMBZ01000061">
    <property type="protein sequence ID" value="TCV06579.1"/>
    <property type="molecule type" value="Genomic_DNA"/>
</dbReference>
<comment type="caution">
    <text evidence="3">The sequence shown here is derived from an EMBL/GenBank/DDBJ whole genome shotgun (WGS) entry which is preliminary data.</text>
</comment>
<dbReference type="SUPFAM" id="SSF52833">
    <property type="entry name" value="Thioredoxin-like"/>
    <property type="match status" value="1"/>
</dbReference>
<evidence type="ECO:0000313" key="4">
    <source>
        <dbReference type="Proteomes" id="UP000295197"/>
    </source>
</evidence>
<dbReference type="InterPro" id="IPR017937">
    <property type="entry name" value="Thioredoxin_CS"/>
</dbReference>
<evidence type="ECO:0000313" key="3">
    <source>
        <dbReference type="EMBL" id="TCV06579.1"/>
    </source>
</evidence>
<name>A0A4R3VKA0_9SPHI</name>
<sequence length="513" mass="58190">MRDFLRGGRELPQVQGYARLEIQNKIISKTNLILSEHKESEDEKLSSDEKNSYASYLASIIYEYQLKVKYACICLWTFLTMLNFDIAYAQKTITSDILPLEIGDTIPQKLWDMPLQVVNHPEGKDTISLAAYRGKKLIILDFWATWCGPCFESLQKLNVMLTNSSMPIDFEVLPISNEDGNKVNQYLIDKGWHFESVVKGQDLTKLFPHKTIPHLVWIIDNKVSFITGGEAFNRLNIDKVLKKDQINILLKNEDLAYNSEMPLLIDGNGGGGDELLYHRLLSKSINSRGSGSYSRDGVINYFNATVEALYYKAVQSIIPFSGKENRTIIDLPDSIKNIITPPQLSYSGDYLKDSLLEVWKSEHMYCYNFICPGMAKSIMEQCMLEDINNYFGLRYGINGNIENRKTACLALCSIDIDVNNYQTNSSDRYTRVSDTEITLKATPMASFIGHLTRKLNSHNLPVVNATGYQGLVEISLSGDLNNLTHLNTELKKYGLAIMPHHQSIDMLVIKEIL</sequence>
<dbReference type="Proteomes" id="UP000295197">
    <property type="component" value="Unassembled WGS sequence"/>
</dbReference>
<dbReference type="GO" id="GO:0016853">
    <property type="term" value="F:isomerase activity"/>
    <property type="evidence" value="ECO:0007669"/>
    <property type="project" value="UniProtKB-KW"/>
</dbReference>
<reference evidence="3 4" key="1">
    <citation type="submission" date="2019-03" db="EMBL/GenBank/DDBJ databases">
        <title>Genomic Encyclopedia of Type Strains, Phase IV (KMG-IV): sequencing the most valuable type-strain genomes for metagenomic binning, comparative biology and taxonomic classification.</title>
        <authorList>
            <person name="Goeker M."/>
        </authorList>
    </citation>
    <scope>NUCLEOTIDE SEQUENCE [LARGE SCALE GENOMIC DNA]</scope>
    <source>
        <strain evidence="3 4">DSM 22362</strain>
    </source>
</reference>
<dbReference type="CDD" id="cd02966">
    <property type="entry name" value="TlpA_like_family"/>
    <property type="match status" value="1"/>
</dbReference>
<keyword evidence="1" id="KW-0676">Redox-active center</keyword>
<proteinExistence type="predicted"/>
<feature type="domain" description="Thioredoxin" evidence="2">
    <location>
        <begin position="104"/>
        <end position="251"/>
    </location>
</feature>
<keyword evidence="3" id="KW-0413">Isomerase</keyword>
<accession>A0A4R3VKA0</accession>
<dbReference type="RefSeq" id="WP_132778967.1">
    <property type="nucleotide sequence ID" value="NZ_SMBZ01000061.1"/>
</dbReference>
<dbReference type="OrthoDB" id="793244at2"/>
<dbReference type="InterPro" id="IPR036249">
    <property type="entry name" value="Thioredoxin-like_sf"/>
</dbReference>
<organism evidence="3 4">
    <name type="scientific">Sphingobacterium alimentarium</name>
    <dbReference type="NCBI Taxonomy" id="797292"/>
    <lineage>
        <taxon>Bacteria</taxon>
        <taxon>Pseudomonadati</taxon>
        <taxon>Bacteroidota</taxon>
        <taxon>Sphingobacteriia</taxon>
        <taxon>Sphingobacteriales</taxon>
        <taxon>Sphingobacteriaceae</taxon>
        <taxon>Sphingobacterium</taxon>
    </lineage>
</organism>
<dbReference type="AlphaFoldDB" id="A0A4R3VKA0"/>
<evidence type="ECO:0000256" key="1">
    <source>
        <dbReference type="ARBA" id="ARBA00023284"/>
    </source>
</evidence>
<dbReference type="InterPro" id="IPR050553">
    <property type="entry name" value="Thioredoxin_ResA/DsbE_sf"/>
</dbReference>
<gene>
    <name evidence="3" type="ORF">EDC17_10611</name>
</gene>
<protein>
    <submittedName>
        <fullName evidence="3">Thiol-disulfide isomerase/thioredoxin</fullName>
    </submittedName>
</protein>